<name>A0A382XM25_9ZZZZ</name>
<evidence type="ECO:0000313" key="1">
    <source>
        <dbReference type="EMBL" id="SVD72013.1"/>
    </source>
</evidence>
<reference evidence="1" key="1">
    <citation type="submission" date="2018-05" db="EMBL/GenBank/DDBJ databases">
        <authorList>
            <person name="Lanie J.A."/>
            <person name="Ng W.-L."/>
            <person name="Kazmierczak K.M."/>
            <person name="Andrzejewski T.M."/>
            <person name="Davidsen T.M."/>
            <person name="Wayne K.J."/>
            <person name="Tettelin H."/>
            <person name="Glass J.I."/>
            <person name="Rusch D."/>
            <person name="Podicherti R."/>
            <person name="Tsui H.-C.T."/>
            <person name="Winkler M.E."/>
        </authorList>
    </citation>
    <scope>NUCLEOTIDE SEQUENCE</scope>
</reference>
<accession>A0A382XM25</accession>
<protein>
    <submittedName>
        <fullName evidence="1">Uncharacterized protein</fullName>
    </submittedName>
</protein>
<organism evidence="1">
    <name type="scientific">marine metagenome</name>
    <dbReference type="NCBI Taxonomy" id="408172"/>
    <lineage>
        <taxon>unclassified sequences</taxon>
        <taxon>metagenomes</taxon>
        <taxon>ecological metagenomes</taxon>
    </lineage>
</organism>
<gene>
    <name evidence="1" type="ORF">METZ01_LOCUS424867</name>
</gene>
<proteinExistence type="predicted"/>
<feature type="non-terminal residue" evidence="1">
    <location>
        <position position="77"/>
    </location>
</feature>
<dbReference type="AlphaFoldDB" id="A0A382XM25"/>
<sequence>MADFNSGNLAACLRNDQTPPLFEVAEAPYDQVVPILADAGHASWAADAQIVVVWTRPEAVSPTFSAILRGDVADLGR</sequence>
<dbReference type="EMBL" id="UINC01168797">
    <property type="protein sequence ID" value="SVD72013.1"/>
    <property type="molecule type" value="Genomic_DNA"/>
</dbReference>